<dbReference type="EMBL" id="JN638751">
    <property type="protein sequence ID" value="AEO93655.1"/>
    <property type="molecule type" value="Genomic_DNA"/>
</dbReference>
<reference evidence="1 2" key="1">
    <citation type="submission" date="2011-09" db="EMBL/GenBank/DDBJ databases">
        <authorList>
            <person name="Pope W.H."/>
            <person name="Pedulla M.L."/>
            <person name="Ford M.E."/>
            <person name="Peebles C.L."/>
            <person name="Hatfull G.H."/>
            <person name="Hendrix R.W."/>
        </authorList>
    </citation>
    <scope>NUCLEOTIDE SEQUENCE [LARGE SCALE GENOMIC DNA]</scope>
    <source>
        <strain evidence="1">G</strain>
    </source>
</reference>
<dbReference type="GeneID" id="18563611"/>
<proteinExistence type="predicted"/>
<name>G3MAD7_9CAUD</name>
<dbReference type="OrthoDB" id="21802at10239"/>
<gene>
    <name evidence="1" type="primary">396</name>
    <name evidence="1" type="ORF">G_396</name>
</gene>
<protein>
    <submittedName>
        <fullName evidence="1">Gp396</fullName>
    </submittedName>
</protein>
<organism evidence="1 2">
    <name type="scientific">Bacillus phage G</name>
    <dbReference type="NCBI Taxonomy" id="2884420"/>
    <lineage>
        <taxon>Viruses</taxon>
        <taxon>Duplodnaviria</taxon>
        <taxon>Heunggongvirae</taxon>
        <taxon>Uroviricota</taxon>
        <taxon>Caudoviricetes</taxon>
        <taxon>Donellivirus</taxon>
        <taxon>Donellivirus gee</taxon>
    </lineage>
</organism>
<keyword evidence="2" id="KW-1185">Reference proteome</keyword>
<sequence>MKKKVTIEAEMEERWIPHFLSMLKHMEKLGDLGMSRAVCIFADGDADFKPKFEFSEDFELQEPAQDDGNKAIFDAG</sequence>
<evidence type="ECO:0000313" key="2">
    <source>
        <dbReference type="Proteomes" id="UP000009273"/>
    </source>
</evidence>
<dbReference type="KEGG" id="vg:18563611"/>
<dbReference type="Proteomes" id="UP000009273">
    <property type="component" value="Segment"/>
</dbReference>
<accession>G3MAD7</accession>
<evidence type="ECO:0000313" key="1">
    <source>
        <dbReference type="EMBL" id="AEO93655.1"/>
    </source>
</evidence>
<dbReference type="RefSeq" id="YP_009015699.1">
    <property type="nucleotide sequence ID" value="NC_023719.1"/>
</dbReference>